<name>A0A8S2ZYK0_9BILA</name>
<feature type="non-terminal residue" evidence="1">
    <location>
        <position position="63"/>
    </location>
</feature>
<sequence>VDCDAAAPTKSPRATIIDSVGENDCCCCCDGTLGFGGDETDKIGNGGILNGESATVEDRCIGR</sequence>
<evidence type="ECO:0000313" key="1">
    <source>
        <dbReference type="EMBL" id="CAF4666818.1"/>
    </source>
</evidence>
<dbReference type="EMBL" id="CAJOBC010148374">
    <property type="protein sequence ID" value="CAF4666818.1"/>
    <property type="molecule type" value="Genomic_DNA"/>
</dbReference>
<protein>
    <submittedName>
        <fullName evidence="1">Uncharacterized protein</fullName>
    </submittedName>
</protein>
<reference evidence="1" key="1">
    <citation type="submission" date="2021-02" db="EMBL/GenBank/DDBJ databases">
        <authorList>
            <person name="Nowell W R."/>
        </authorList>
    </citation>
    <scope>NUCLEOTIDE SEQUENCE</scope>
</reference>
<gene>
    <name evidence="1" type="ORF">SRO942_LOCUS50779</name>
</gene>
<evidence type="ECO:0000313" key="2">
    <source>
        <dbReference type="Proteomes" id="UP000681722"/>
    </source>
</evidence>
<dbReference type="Proteomes" id="UP000681722">
    <property type="component" value="Unassembled WGS sequence"/>
</dbReference>
<organism evidence="1 2">
    <name type="scientific">Didymodactylos carnosus</name>
    <dbReference type="NCBI Taxonomy" id="1234261"/>
    <lineage>
        <taxon>Eukaryota</taxon>
        <taxon>Metazoa</taxon>
        <taxon>Spiralia</taxon>
        <taxon>Gnathifera</taxon>
        <taxon>Rotifera</taxon>
        <taxon>Eurotatoria</taxon>
        <taxon>Bdelloidea</taxon>
        <taxon>Philodinida</taxon>
        <taxon>Philodinidae</taxon>
        <taxon>Didymodactylos</taxon>
    </lineage>
</organism>
<dbReference type="AlphaFoldDB" id="A0A8S2ZYK0"/>
<proteinExistence type="predicted"/>
<feature type="non-terminal residue" evidence="1">
    <location>
        <position position="1"/>
    </location>
</feature>
<accession>A0A8S2ZYK0</accession>
<comment type="caution">
    <text evidence="1">The sequence shown here is derived from an EMBL/GenBank/DDBJ whole genome shotgun (WGS) entry which is preliminary data.</text>
</comment>